<dbReference type="OrthoDB" id="6178961at2"/>
<dbReference type="RefSeq" id="WP_068997537.1">
    <property type="nucleotide sequence ID" value="NZ_MDTQ01000001.1"/>
</dbReference>
<keyword evidence="3" id="KW-1185">Reference proteome</keyword>
<proteinExistence type="predicted"/>
<accession>A0A1E2V823</accession>
<gene>
    <name evidence="2" type="ORF">BFW38_05845</name>
</gene>
<dbReference type="Proteomes" id="UP000094291">
    <property type="component" value="Unassembled WGS sequence"/>
</dbReference>
<comment type="caution">
    <text evidence="2">The sequence shown here is derived from an EMBL/GenBank/DDBJ whole genome shotgun (WGS) entry which is preliminary data.</text>
</comment>
<evidence type="ECO:0000256" key="1">
    <source>
        <dbReference type="SAM" id="Phobius"/>
    </source>
</evidence>
<dbReference type="EMBL" id="MDTQ01000001">
    <property type="protein sequence ID" value="ODC03137.1"/>
    <property type="molecule type" value="Genomic_DNA"/>
</dbReference>
<name>A0A1E2V823_9GAMM</name>
<protein>
    <submittedName>
        <fullName evidence="2">Uncharacterized protein</fullName>
    </submittedName>
</protein>
<dbReference type="STRING" id="197479.BFW38_05845"/>
<keyword evidence="1" id="KW-1133">Transmembrane helix</keyword>
<organism evidence="2 3">
    <name type="scientific">Terasakiispira papahanaumokuakeensis</name>
    <dbReference type="NCBI Taxonomy" id="197479"/>
    <lineage>
        <taxon>Bacteria</taxon>
        <taxon>Pseudomonadati</taxon>
        <taxon>Pseudomonadota</taxon>
        <taxon>Gammaproteobacteria</taxon>
        <taxon>Oceanospirillales</taxon>
        <taxon>Terasakiispira</taxon>
    </lineage>
</organism>
<evidence type="ECO:0000313" key="3">
    <source>
        <dbReference type="Proteomes" id="UP000094291"/>
    </source>
</evidence>
<dbReference type="AlphaFoldDB" id="A0A1E2V823"/>
<feature type="transmembrane region" description="Helical" evidence="1">
    <location>
        <begin position="46"/>
        <end position="78"/>
    </location>
</feature>
<sequence length="141" mass="15145">MFSRVVGRVANIFALLDGFQKLSQVVRNARLGLPYTAQLVPGSLMIIGPIVAIFVGAVVGVLIALVGLILGAIFVTLVPPAVTMWLNRSYFCNEGDALSNGDKFDVRNSSDGRNQVLILMSLFSFLGVTFQNVMPEGVDNV</sequence>
<keyword evidence="1" id="KW-0472">Membrane</keyword>
<evidence type="ECO:0000313" key="2">
    <source>
        <dbReference type="EMBL" id="ODC03137.1"/>
    </source>
</evidence>
<keyword evidence="1" id="KW-0812">Transmembrane</keyword>
<reference evidence="2 3" key="1">
    <citation type="submission" date="2016-08" db="EMBL/GenBank/DDBJ databases">
        <authorList>
            <person name="Seilhamer J.J."/>
        </authorList>
    </citation>
    <scope>NUCLEOTIDE SEQUENCE [LARGE SCALE GENOMIC DNA]</scope>
    <source>
        <strain evidence="2 3">PH27A</strain>
    </source>
</reference>
<feature type="transmembrane region" description="Helical" evidence="1">
    <location>
        <begin position="116"/>
        <end position="134"/>
    </location>
</feature>